<feature type="domain" description="Integrase catalytic" evidence="1">
    <location>
        <begin position="12"/>
        <end position="58"/>
    </location>
</feature>
<reference evidence="2 3" key="2">
    <citation type="journal article" date="2012" name="J. Bacteriol.">
        <title>Genome Sequence of Edwardsiella ictaluri 93-146, a Strain Associated with a Natural Channel Catfish Outbreak of Enteric Septicemia of Catfish.</title>
        <authorList>
            <person name="Williams M.L."/>
            <person name="Gillaspy A.F."/>
            <person name="Dyer D.W."/>
            <person name="Thune R.L."/>
            <person name="Waldbieser G.C."/>
            <person name="Schuster S.C."/>
            <person name="Gipson J."/>
            <person name="Zaitshik J."/>
            <person name="Landry C."/>
            <person name="Banes M.M."/>
            <person name="Lawrence M.L."/>
        </authorList>
    </citation>
    <scope>NUCLEOTIDE SEQUENCE [LARGE SCALE GENOMIC DNA]</scope>
    <source>
        <strain evidence="2 3">93-146</strain>
    </source>
</reference>
<sequence>MGWQKCSGIWRSYLEPFSEGLKQEHLNEKEFISLKDDRCKNEAWHMHDNQRYPHSVLDDTL</sequence>
<proteinExistence type="predicted"/>
<dbReference type="Proteomes" id="UP000001485">
    <property type="component" value="Chromosome"/>
</dbReference>
<dbReference type="PATRIC" id="fig|634503.3.peg.1972"/>
<reference evidence="3" key="1">
    <citation type="submission" date="2009-03" db="EMBL/GenBank/DDBJ databases">
        <title>Complete genome sequence of Edwardsiella ictaluri 93-146.</title>
        <authorList>
            <person name="Williams M.L."/>
            <person name="Gillaspy A.F."/>
            <person name="Dyer D.W."/>
            <person name="Thune R.L."/>
            <person name="Waldbieser G.C."/>
            <person name="Schuster S.C."/>
            <person name="Gipson J."/>
            <person name="Zaitshik J."/>
            <person name="Landry C."/>
            <person name="Lawrence M.L."/>
        </authorList>
    </citation>
    <scope>NUCLEOTIDE SEQUENCE [LARGE SCALE GENOMIC DNA]</scope>
    <source>
        <strain evidence="3">93-146</strain>
    </source>
</reference>
<evidence type="ECO:0000313" key="2">
    <source>
        <dbReference type="EMBL" id="ACR69392.1"/>
    </source>
</evidence>
<organism evidence="2 3">
    <name type="scientific">Edwardsiella ictaluri (strain 93-146)</name>
    <dbReference type="NCBI Taxonomy" id="634503"/>
    <lineage>
        <taxon>Bacteria</taxon>
        <taxon>Pseudomonadati</taxon>
        <taxon>Pseudomonadota</taxon>
        <taxon>Gammaproteobacteria</taxon>
        <taxon>Enterobacterales</taxon>
        <taxon>Hafniaceae</taxon>
        <taxon>Edwardsiella</taxon>
    </lineage>
</organism>
<dbReference type="EMBL" id="CP001600">
    <property type="protein sequence ID" value="ACR69392.1"/>
    <property type="molecule type" value="Genomic_DNA"/>
</dbReference>
<accession>C5BFW5</accession>
<dbReference type="InterPro" id="IPR001584">
    <property type="entry name" value="Integrase_cat-core"/>
</dbReference>
<dbReference type="KEGG" id="eic:NT01EI_2218"/>
<protein>
    <submittedName>
        <fullName evidence="2">Putative transposase</fullName>
    </submittedName>
</protein>
<name>C5BFW5_EDWI9</name>
<evidence type="ECO:0000259" key="1">
    <source>
        <dbReference type="Pfam" id="PF13683"/>
    </source>
</evidence>
<dbReference type="AlphaFoldDB" id="C5BFW5"/>
<dbReference type="Pfam" id="PF13683">
    <property type="entry name" value="rve_3"/>
    <property type="match status" value="1"/>
</dbReference>
<dbReference type="GO" id="GO:0015074">
    <property type="term" value="P:DNA integration"/>
    <property type="evidence" value="ECO:0007669"/>
    <property type="project" value="InterPro"/>
</dbReference>
<evidence type="ECO:0000313" key="3">
    <source>
        <dbReference type="Proteomes" id="UP000001485"/>
    </source>
</evidence>
<dbReference type="HOGENOM" id="CLU_2915112_0_0_6"/>
<gene>
    <name evidence="2" type="ordered locus">NT01EI_2218</name>
</gene>